<evidence type="ECO:0000313" key="2">
    <source>
        <dbReference type="EMBL" id="KAJ1104009.1"/>
    </source>
</evidence>
<accession>A0AAV7MLG3</accession>
<keyword evidence="3" id="KW-1185">Reference proteome</keyword>
<proteinExistence type="predicted"/>
<dbReference type="AlphaFoldDB" id="A0AAV7MLG3"/>
<dbReference type="Proteomes" id="UP001066276">
    <property type="component" value="Chromosome 9"/>
</dbReference>
<organism evidence="2 3">
    <name type="scientific">Pleurodeles waltl</name>
    <name type="common">Iberian ribbed newt</name>
    <dbReference type="NCBI Taxonomy" id="8319"/>
    <lineage>
        <taxon>Eukaryota</taxon>
        <taxon>Metazoa</taxon>
        <taxon>Chordata</taxon>
        <taxon>Craniata</taxon>
        <taxon>Vertebrata</taxon>
        <taxon>Euteleostomi</taxon>
        <taxon>Amphibia</taxon>
        <taxon>Batrachia</taxon>
        <taxon>Caudata</taxon>
        <taxon>Salamandroidea</taxon>
        <taxon>Salamandridae</taxon>
        <taxon>Pleurodelinae</taxon>
        <taxon>Pleurodeles</taxon>
    </lineage>
</organism>
<name>A0AAV7MLG3_PLEWA</name>
<gene>
    <name evidence="2" type="ORF">NDU88_001424</name>
</gene>
<sequence length="118" mass="12329">MGILQKSPRALQYRGASSDAGALAPGRKFKPERSSSVMAQDVPGGGSPGSRRDLCRQPGWGGERLCRREGRATSLPAVSECLLVPRVPLEMPAALPPHVLLPGGGDLVPAGQSHQAQL</sequence>
<comment type="caution">
    <text evidence="2">The sequence shown here is derived from an EMBL/GenBank/DDBJ whole genome shotgun (WGS) entry which is preliminary data.</text>
</comment>
<reference evidence="2" key="1">
    <citation type="journal article" date="2022" name="bioRxiv">
        <title>Sequencing and chromosome-scale assembly of the giantPleurodeles waltlgenome.</title>
        <authorList>
            <person name="Brown T."/>
            <person name="Elewa A."/>
            <person name="Iarovenko S."/>
            <person name="Subramanian E."/>
            <person name="Araus A.J."/>
            <person name="Petzold A."/>
            <person name="Susuki M."/>
            <person name="Suzuki K.-i.T."/>
            <person name="Hayashi T."/>
            <person name="Toyoda A."/>
            <person name="Oliveira C."/>
            <person name="Osipova E."/>
            <person name="Leigh N.D."/>
            <person name="Simon A."/>
            <person name="Yun M.H."/>
        </authorList>
    </citation>
    <scope>NUCLEOTIDE SEQUENCE</scope>
    <source>
        <strain evidence="2">20211129_DDA</strain>
        <tissue evidence="2">Liver</tissue>
    </source>
</reference>
<dbReference type="EMBL" id="JANPWB010000013">
    <property type="protein sequence ID" value="KAJ1104009.1"/>
    <property type="molecule type" value="Genomic_DNA"/>
</dbReference>
<feature type="region of interest" description="Disordered" evidence="1">
    <location>
        <begin position="1"/>
        <end position="63"/>
    </location>
</feature>
<evidence type="ECO:0000256" key="1">
    <source>
        <dbReference type="SAM" id="MobiDB-lite"/>
    </source>
</evidence>
<evidence type="ECO:0000313" key="3">
    <source>
        <dbReference type="Proteomes" id="UP001066276"/>
    </source>
</evidence>
<protein>
    <submittedName>
        <fullName evidence="2">Uncharacterized protein</fullName>
    </submittedName>
</protein>